<gene>
    <name evidence="3" type="ORF">SY1_09770</name>
</gene>
<dbReference type="SUPFAM" id="SSF52540">
    <property type="entry name" value="P-loop containing nucleoside triphosphate hydrolases"/>
    <property type="match status" value="1"/>
</dbReference>
<evidence type="ECO:0000256" key="1">
    <source>
        <dbReference type="SAM" id="MobiDB-lite"/>
    </source>
</evidence>
<dbReference type="InterPro" id="IPR005225">
    <property type="entry name" value="Small_GTP-bd"/>
</dbReference>
<evidence type="ECO:0000313" key="4">
    <source>
        <dbReference type="Proteomes" id="UP000008957"/>
    </source>
</evidence>
<reference evidence="4" key="1">
    <citation type="submission" date="2010-03" db="EMBL/GenBank/DDBJ databases">
        <title>The genome sequence of Synergistetes sp. SGP1.</title>
        <authorList>
            <consortium name="metaHIT consortium -- http://www.metahit.eu/"/>
            <person name="Pajon A."/>
            <person name="Turner K."/>
            <person name="Parkhill J."/>
            <person name="Wade W."/>
            <person name="Vartoukian S."/>
        </authorList>
    </citation>
    <scope>NUCLEOTIDE SEQUENCE [LARGE SCALE GENOMIC DNA]</scope>
    <source>
        <strain evidence="4">SGP1</strain>
    </source>
</reference>
<evidence type="ECO:0000259" key="2">
    <source>
        <dbReference type="Pfam" id="PF01926"/>
    </source>
</evidence>
<proteinExistence type="predicted"/>
<dbReference type="Pfam" id="PF01926">
    <property type="entry name" value="MMR_HSR1"/>
    <property type="match status" value="1"/>
</dbReference>
<name>A0AB94IWW6_9BACT</name>
<feature type="domain" description="G" evidence="2">
    <location>
        <begin position="5"/>
        <end position="59"/>
    </location>
</feature>
<dbReference type="InterPro" id="IPR027417">
    <property type="entry name" value="P-loop_NTPase"/>
</dbReference>
<dbReference type="Gene3D" id="3.40.50.300">
    <property type="entry name" value="P-loop containing nucleotide triphosphate hydrolases"/>
    <property type="match status" value="1"/>
</dbReference>
<evidence type="ECO:0000313" key="3">
    <source>
        <dbReference type="EMBL" id="CBL28221.1"/>
    </source>
</evidence>
<dbReference type="EMBL" id="FP929056">
    <property type="protein sequence ID" value="CBL28221.1"/>
    <property type="molecule type" value="Genomic_DNA"/>
</dbReference>
<dbReference type="GO" id="GO:0005525">
    <property type="term" value="F:GTP binding"/>
    <property type="evidence" value="ECO:0007669"/>
    <property type="project" value="InterPro"/>
</dbReference>
<dbReference type="AlphaFoldDB" id="A0AB94IWW6"/>
<reference evidence="3 4" key="2">
    <citation type="submission" date="2010-03" db="EMBL/GenBank/DDBJ databases">
        <authorList>
            <person name="Pajon A."/>
        </authorList>
    </citation>
    <scope>NUCLEOTIDE SEQUENCE [LARGE SCALE GENOMIC DNA]</scope>
    <source>
        <strain evidence="3 4">SGP1</strain>
    </source>
</reference>
<dbReference type="InterPro" id="IPR006073">
    <property type="entry name" value="GTP-bd"/>
</dbReference>
<dbReference type="PANTHER" id="PTHR43834:SF6">
    <property type="entry name" value="GTPASE DER"/>
    <property type="match status" value="1"/>
</dbReference>
<dbReference type="Proteomes" id="UP000008957">
    <property type="component" value="Chromosome"/>
</dbReference>
<organism evidence="3 4">
    <name type="scientific">Fretibacterium fastidiosum</name>
    <dbReference type="NCBI Taxonomy" id="651822"/>
    <lineage>
        <taxon>Bacteria</taxon>
        <taxon>Thermotogati</taxon>
        <taxon>Synergistota</taxon>
        <taxon>Synergistia</taxon>
        <taxon>Synergistales</taxon>
        <taxon>Aminobacteriaceae</taxon>
        <taxon>Fretibacterium</taxon>
    </lineage>
</organism>
<feature type="region of interest" description="Disordered" evidence="1">
    <location>
        <begin position="60"/>
        <end position="81"/>
    </location>
</feature>
<sequence>MAIAAIIGRPNVGKSSLFNRLIGRRESIVDDAPGVTRDRIYGEAEWRGRSFYVIDTGGNPGGGVRLQRRHPRPCGGGHRGM</sequence>
<dbReference type="RefSeq" id="WP_015556368.1">
    <property type="nucleotide sequence ID" value="NC_021038.1"/>
</dbReference>
<dbReference type="NCBIfam" id="TIGR00231">
    <property type="entry name" value="small_GTP"/>
    <property type="match status" value="1"/>
</dbReference>
<dbReference type="KEGG" id="sbr:SY1_09770"/>
<dbReference type="GO" id="GO:0043022">
    <property type="term" value="F:ribosome binding"/>
    <property type="evidence" value="ECO:0007669"/>
    <property type="project" value="TreeGrafter"/>
</dbReference>
<accession>A0AB94IWW6</accession>
<dbReference type="PANTHER" id="PTHR43834">
    <property type="entry name" value="GTPASE DER"/>
    <property type="match status" value="1"/>
</dbReference>
<protein>
    <recommendedName>
        <fullName evidence="2">G domain-containing protein</fullName>
    </recommendedName>
</protein>
<keyword evidence="4" id="KW-1185">Reference proteome</keyword>